<dbReference type="STRING" id="5627.A0A1C7M762"/>
<gene>
    <name evidence="3" type="primary">SED1_2</name>
    <name evidence="3" type="ORF">A0H81_07316</name>
</gene>
<accession>A0A1C7M762</accession>
<dbReference type="PANTHER" id="PTHR14218:SF19">
    <property type="entry name" value="SERINE PROTEASE AORO, PUTATIVE (AFU_ORTHOLOGUE AFUA_6G10250)-RELATED"/>
    <property type="match status" value="1"/>
</dbReference>
<dbReference type="Gene3D" id="3.40.50.200">
    <property type="entry name" value="Peptidase S8/S53 domain"/>
    <property type="match status" value="1"/>
</dbReference>
<dbReference type="OMA" id="PYADNIN"/>
<dbReference type="AlphaFoldDB" id="A0A1C7M762"/>
<dbReference type="Proteomes" id="UP000092993">
    <property type="component" value="Unassembled WGS sequence"/>
</dbReference>
<dbReference type="SUPFAM" id="SSF54897">
    <property type="entry name" value="Protease propeptides/inhibitors"/>
    <property type="match status" value="1"/>
</dbReference>
<organism evidence="3 4">
    <name type="scientific">Grifola frondosa</name>
    <name type="common">Maitake</name>
    <name type="synonym">Polyporus frondosus</name>
    <dbReference type="NCBI Taxonomy" id="5627"/>
    <lineage>
        <taxon>Eukaryota</taxon>
        <taxon>Fungi</taxon>
        <taxon>Dikarya</taxon>
        <taxon>Basidiomycota</taxon>
        <taxon>Agaricomycotina</taxon>
        <taxon>Agaricomycetes</taxon>
        <taxon>Polyporales</taxon>
        <taxon>Grifolaceae</taxon>
        <taxon>Grifola</taxon>
    </lineage>
</organism>
<dbReference type="CDD" id="cd11377">
    <property type="entry name" value="Pro-peptidase_S53"/>
    <property type="match status" value="1"/>
</dbReference>
<dbReference type="InterPro" id="IPR050819">
    <property type="entry name" value="Tripeptidyl-peptidase_I"/>
</dbReference>
<reference evidence="3 4" key="1">
    <citation type="submission" date="2016-03" db="EMBL/GenBank/DDBJ databases">
        <title>Whole genome sequencing of Grifola frondosa 9006-11.</title>
        <authorList>
            <person name="Min B."/>
            <person name="Park H."/>
            <person name="Kim J.-G."/>
            <person name="Cho H."/>
            <person name="Oh Y.-L."/>
            <person name="Kong W.-S."/>
            <person name="Choi I.-G."/>
        </authorList>
    </citation>
    <scope>NUCLEOTIDE SEQUENCE [LARGE SCALE GENOMIC DNA]</scope>
    <source>
        <strain evidence="3 4">9006-11</strain>
    </source>
</reference>
<evidence type="ECO:0000313" key="3">
    <source>
        <dbReference type="EMBL" id="OBZ72773.1"/>
    </source>
</evidence>
<dbReference type="GO" id="GO:0008240">
    <property type="term" value="F:tripeptidyl-peptidase activity"/>
    <property type="evidence" value="ECO:0007669"/>
    <property type="project" value="TreeGrafter"/>
</dbReference>
<evidence type="ECO:0000256" key="1">
    <source>
        <dbReference type="SAM" id="MobiDB-lite"/>
    </source>
</evidence>
<dbReference type="OrthoDB" id="3260196at2759"/>
<name>A0A1C7M762_GRIFR</name>
<dbReference type="PANTHER" id="PTHR14218">
    <property type="entry name" value="PROTEASE S8 TRIPEPTIDYL PEPTIDASE I CLN2"/>
    <property type="match status" value="1"/>
</dbReference>
<dbReference type="GO" id="GO:0006508">
    <property type="term" value="P:proteolysis"/>
    <property type="evidence" value="ECO:0007669"/>
    <property type="project" value="InterPro"/>
</dbReference>
<sequence>INAWQCMADGFVHRRGKHLGDRVINRVYPRSGVKVGLPYTNLIIQFRPGYADGQARTTQVITGNGSLDAAGMLSGSQHWIDKIACSRDRFKKHVREEILARNVAVCWLSNMKLTVCVLLAVLFGLSARLQLSDCSSSFPVRRAEPDVILPLRIGLTQSNLESIEDYLLDVSHPESPNYGSHWSPAKVAAMFRPSRESIDSVQEWLANGGIDPTRISLSTSGGWLRANVTVEEAERLLETEYYVYEHEADGTEHIACENAYHLPEHISKHVDIVTPTLHFDIKLGSASIGRKRSPRWRGQKHGHGSQPTPPKMVGKSQKHQQYPANSLNSCADQITPACLRALYDFNYTPVATNRNSIGVVEYTPDIYNPSDFDVFFKRFSPSQVGQRPKMISIDGGTINVPYADNINYYGEANLDLQYAMALGDKTRP</sequence>
<evidence type="ECO:0000259" key="2">
    <source>
        <dbReference type="SMART" id="SM00944"/>
    </source>
</evidence>
<feature type="non-terminal residue" evidence="3">
    <location>
        <position position="1"/>
    </location>
</feature>
<dbReference type="InterPro" id="IPR015366">
    <property type="entry name" value="S53_propep"/>
</dbReference>
<dbReference type="SMART" id="SM00944">
    <property type="entry name" value="Pro-kuma_activ"/>
    <property type="match status" value="1"/>
</dbReference>
<evidence type="ECO:0000313" key="4">
    <source>
        <dbReference type="Proteomes" id="UP000092993"/>
    </source>
</evidence>
<keyword evidence="4" id="KW-1185">Reference proteome</keyword>
<feature type="compositionally biased region" description="Basic residues" evidence="1">
    <location>
        <begin position="289"/>
        <end position="303"/>
    </location>
</feature>
<proteinExistence type="predicted"/>
<feature type="domain" description="Peptidase S53 activation" evidence="2">
    <location>
        <begin position="134"/>
        <end position="279"/>
    </location>
</feature>
<dbReference type="Pfam" id="PF09286">
    <property type="entry name" value="Pro-kuma_activ"/>
    <property type="match status" value="1"/>
</dbReference>
<dbReference type="GO" id="GO:0004252">
    <property type="term" value="F:serine-type endopeptidase activity"/>
    <property type="evidence" value="ECO:0007669"/>
    <property type="project" value="InterPro"/>
</dbReference>
<comment type="caution">
    <text evidence="3">The sequence shown here is derived from an EMBL/GenBank/DDBJ whole genome shotgun (WGS) entry which is preliminary data.</text>
</comment>
<protein>
    <submittedName>
        <fullName evidence="3">Tripeptidyl-peptidase SED1</fullName>
    </submittedName>
</protein>
<dbReference type="EMBL" id="LUGG01000007">
    <property type="protein sequence ID" value="OBZ72773.1"/>
    <property type="molecule type" value="Genomic_DNA"/>
</dbReference>
<feature type="region of interest" description="Disordered" evidence="1">
    <location>
        <begin position="289"/>
        <end position="316"/>
    </location>
</feature>
<dbReference type="InterPro" id="IPR036852">
    <property type="entry name" value="Peptidase_S8/S53_dom_sf"/>
</dbReference>